<keyword evidence="1" id="KW-0812">Transmembrane</keyword>
<dbReference type="Proteomes" id="UP000288623">
    <property type="component" value="Unassembled WGS sequence"/>
</dbReference>
<keyword evidence="1" id="KW-0472">Membrane</keyword>
<proteinExistence type="predicted"/>
<feature type="transmembrane region" description="Helical" evidence="1">
    <location>
        <begin position="35"/>
        <end position="58"/>
    </location>
</feature>
<evidence type="ECO:0000256" key="1">
    <source>
        <dbReference type="SAM" id="Phobius"/>
    </source>
</evidence>
<name>A0A433RWR2_9BACL</name>
<keyword evidence="1" id="KW-1133">Transmembrane helix</keyword>
<protein>
    <submittedName>
        <fullName evidence="2">Uncharacterized protein</fullName>
    </submittedName>
</protein>
<dbReference type="RefSeq" id="WP_126989652.1">
    <property type="nucleotide sequence ID" value="NZ_JTFC01000012.1"/>
</dbReference>
<reference evidence="2 3" key="1">
    <citation type="submission" date="2014-11" db="EMBL/GenBank/DDBJ databases">
        <title>Genome sequence and analysis of novel Kurthia sp.</title>
        <authorList>
            <person name="Lawson J.N."/>
            <person name="Gonzalez J.E."/>
            <person name="Rinauldi L."/>
            <person name="Xuan Z."/>
            <person name="Firman A."/>
            <person name="Shaddox L."/>
            <person name="Trudeau A."/>
            <person name="Shah S."/>
            <person name="Reiman D."/>
        </authorList>
    </citation>
    <scope>NUCLEOTIDE SEQUENCE [LARGE SCALE GENOMIC DNA]</scope>
    <source>
        <strain evidence="2 3">3B1D</strain>
    </source>
</reference>
<comment type="caution">
    <text evidence="2">The sequence shown here is derived from an EMBL/GenBank/DDBJ whole genome shotgun (WGS) entry which is preliminary data.</text>
</comment>
<keyword evidence="3" id="KW-1185">Reference proteome</keyword>
<evidence type="ECO:0000313" key="2">
    <source>
        <dbReference type="EMBL" id="RUS57713.1"/>
    </source>
</evidence>
<organism evidence="2 3">
    <name type="scientific">Candidatus Kurthia intestinigallinarum</name>
    <dbReference type="NCBI Taxonomy" id="1562256"/>
    <lineage>
        <taxon>Bacteria</taxon>
        <taxon>Bacillati</taxon>
        <taxon>Bacillota</taxon>
        <taxon>Bacilli</taxon>
        <taxon>Bacillales</taxon>
        <taxon>Caryophanaceae</taxon>
        <taxon>Kurthia</taxon>
    </lineage>
</organism>
<accession>A0A433RWR2</accession>
<dbReference type="EMBL" id="JTFC01000012">
    <property type="protein sequence ID" value="RUS57713.1"/>
    <property type="molecule type" value="Genomic_DNA"/>
</dbReference>
<evidence type="ECO:0000313" key="3">
    <source>
        <dbReference type="Proteomes" id="UP000288623"/>
    </source>
</evidence>
<dbReference type="OrthoDB" id="2085574at2"/>
<gene>
    <name evidence="2" type="ORF">QI30_03920</name>
</gene>
<sequence>MNNIREKLQQKMGDTSKQEQRVQVRVKKRLAKKKWLNFKWVGSVASLAACLLIIFFILPDHKPQQQGAVEIGGVMFDEKTGHEKAISDLLYDEVLASLNVTKEEKLFYTPARYTDYTYVTTHCQTTNCRILALRDNAKTGSIYNLGSGTIKIEALSPDKKMVALVLRTKKQDTLRFMYTNDITDHPEIPEYFPQIKKVKWLSNAKIQLTLNSGKKEIITIPRYYK</sequence>
<dbReference type="AlphaFoldDB" id="A0A433RWR2"/>